<dbReference type="AlphaFoldDB" id="U1GPD2"/>
<dbReference type="Pfam" id="PF13302">
    <property type="entry name" value="Acetyltransf_3"/>
    <property type="match status" value="1"/>
</dbReference>
<dbReference type="eggNOG" id="KOG4135">
    <property type="taxonomic scope" value="Eukaryota"/>
</dbReference>
<dbReference type="RefSeq" id="XP_007800219.1">
    <property type="nucleotide sequence ID" value="XM_007802028.1"/>
</dbReference>
<dbReference type="Gene3D" id="3.40.630.30">
    <property type="match status" value="1"/>
</dbReference>
<dbReference type="EMBL" id="KE720895">
    <property type="protein sequence ID" value="ERF74138.1"/>
    <property type="molecule type" value="Genomic_DNA"/>
</dbReference>
<feature type="region of interest" description="Disordered" evidence="4">
    <location>
        <begin position="113"/>
        <end position="133"/>
    </location>
</feature>
<dbReference type="HOGENOM" id="CLU_073102_0_0_1"/>
<dbReference type="OMA" id="WHVPRYH"/>
<dbReference type="PANTHER" id="PTHR13256:SF16">
    <property type="entry name" value="ALPHA_BETA-TUBULIN-N-ACETYLTRANSFERASE 9"/>
    <property type="match status" value="1"/>
</dbReference>
<dbReference type="GeneID" id="19244064"/>
<evidence type="ECO:0000256" key="3">
    <source>
        <dbReference type="ARBA" id="ARBA00023315"/>
    </source>
</evidence>
<dbReference type="InterPro" id="IPR016181">
    <property type="entry name" value="Acyl_CoA_acyltransferase"/>
</dbReference>
<dbReference type="InterPro" id="IPR039135">
    <property type="entry name" value="NAT9-like"/>
</dbReference>
<sequence length="293" mass="33423">MLINEYTAISTSKVLLVPYTEHHVPQYHEWMQDRAIQEATASEPLTITQEYAMQESWRKDSDKLTFIICQPLPNQADQKLLSHLEPKTHDNADRMIGDVNLFLSLSSEVDTNREHHHANEYSVQPPSNLSGDEYQSATTTIEVTGELELMVAVHTCQRKGYGRAALLTFIRYVLMHQSEIIAEFLQANSPSKLPSTHNRDRIHKTARIPTTTRTGSSAELSLTAKISTTNTASLSLFQSLGFIKTAEKPNYFGEWELRFPAAIRGDGPNSQTEWERKLERWGVTAWREIRYEC</sequence>
<accession>U1GPD2</accession>
<evidence type="ECO:0000256" key="4">
    <source>
        <dbReference type="SAM" id="MobiDB-lite"/>
    </source>
</evidence>
<keyword evidence="7" id="KW-1185">Reference proteome</keyword>
<dbReference type="OrthoDB" id="5043642at2759"/>
<organism evidence="6 7">
    <name type="scientific">Endocarpon pusillum (strain Z07020 / HMAS-L-300199)</name>
    <name type="common">Lichen-forming fungus</name>
    <dbReference type="NCBI Taxonomy" id="1263415"/>
    <lineage>
        <taxon>Eukaryota</taxon>
        <taxon>Fungi</taxon>
        <taxon>Dikarya</taxon>
        <taxon>Ascomycota</taxon>
        <taxon>Pezizomycotina</taxon>
        <taxon>Eurotiomycetes</taxon>
        <taxon>Chaetothyriomycetidae</taxon>
        <taxon>Verrucariales</taxon>
        <taxon>Verrucariaceae</taxon>
        <taxon>Endocarpon</taxon>
    </lineage>
</organism>
<dbReference type="InterPro" id="IPR000182">
    <property type="entry name" value="GNAT_dom"/>
</dbReference>
<feature type="domain" description="N-acetyltransferase" evidence="5">
    <location>
        <begin position="14"/>
        <end position="191"/>
    </location>
</feature>
<evidence type="ECO:0000259" key="5">
    <source>
        <dbReference type="Pfam" id="PF13302"/>
    </source>
</evidence>
<feature type="compositionally biased region" description="Polar residues" evidence="4">
    <location>
        <begin position="121"/>
        <end position="133"/>
    </location>
</feature>
<evidence type="ECO:0000313" key="7">
    <source>
        <dbReference type="Proteomes" id="UP000019373"/>
    </source>
</evidence>
<comment type="similarity">
    <text evidence="1">Belongs to the acetyltransferase family. GNAT subfamily.</text>
</comment>
<protein>
    <recommendedName>
        <fullName evidence="5">N-acetyltransferase domain-containing protein</fullName>
    </recommendedName>
</protein>
<evidence type="ECO:0000313" key="6">
    <source>
        <dbReference type="EMBL" id="ERF74138.1"/>
    </source>
</evidence>
<dbReference type="GO" id="GO:0008080">
    <property type="term" value="F:N-acetyltransferase activity"/>
    <property type="evidence" value="ECO:0007669"/>
    <property type="project" value="InterPro"/>
</dbReference>
<dbReference type="Proteomes" id="UP000019373">
    <property type="component" value="Unassembled WGS sequence"/>
</dbReference>
<gene>
    <name evidence="6" type="ORF">EPUS_09234</name>
</gene>
<proteinExistence type="inferred from homology"/>
<keyword evidence="3" id="KW-0012">Acyltransferase</keyword>
<dbReference type="SUPFAM" id="SSF55729">
    <property type="entry name" value="Acyl-CoA N-acyltransferases (Nat)"/>
    <property type="match status" value="1"/>
</dbReference>
<keyword evidence="2" id="KW-0808">Transferase</keyword>
<reference evidence="7" key="1">
    <citation type="journal article" date="2014" name="BMC Genomics">
        <title>Genome characteristics reveal the impact of lichenization on lichen-forming fungus Endocarpon pusillum Hedwig (Verrucariales, Ascomycota).</title>
        <authorList>
            <person name="Wang Y.-Y."/>
            <person name="Liu B."/>
            <person name="Zhang X.-Y."/>
            <person name="Zhou Q.-M."/>
            <person name="Zhang T."/>
            <person name="Li H."/>
            <person name="Yu Y.-F."/>
            <person name="Zhang X.-L."/>
            <person name="Hao X.-Y."/>
            <person name="Wang M."/>
            <person name="Wang L."/>
            <person name="Wei J.-C."/>
        </authorList>
    </citation>
    <scope>NUCLEOTIDE SEQUENCE [LARGE SCALE GENOMIC DNA]</scope>
    <source>
        <strain evidence="7">Z07020 / HMAS-L-300199</strain>
    </source>
</reference>
<dbReference type="PANTHER" id="PTHR13256">
    <property type="entry name" value="N-ACETYLTRANSFERASE 9"/>
    <property type="match status" value="1"/>
</dbReference>
<evidence type="ECO:0000256" key="1">
    <source>
        <dbReference type="ARBA" id="ARBA00009342"/>
    </source>
</evidence>
<name>U1GPD2_ENDPU</name>
<evidence type="ECO:0000256" key="2">
    <source>
        <dbReference type="ARBA" id="ARBA00022679"/>
    </source>
</evidence>